<dbReference type="AlphaFoldDB" id="K9Z186"/>
<dbReference type="RefSeq" id="WP_015231097.1">
    <property type="nucleotide sequence ID" value="NC_019780.1"/>
</dbReference>
<feature type="transmembrane region" description="Helical" evidence="8">
    <location>
        <begin position="64"/>
        <end position="83"/>
    </location>
</feature>
<evidence type="ECO:0000313" key="10">
    <source>
        <dbReference type="Proteomes" id="UP000010482"/>
    </source>
</evidence>
<keyword evidence="4 8" id="KW-0812">Transmembrane</keyword>
<accession>K9Z186</accession>
<protein>
    <submittedName>
        <fullName evidence="9">Rod shape-determining protein MreD</fullName>
    </submittedName>
</protein>
<organism evidence="9 10">
    <name type="scientific">Dactylococcopsis salina (strain PCC 8305)</name>
    <name type="common">Myxobactron salinum</name>
    <dbReference type="NCBI Taxonomy" id="13035"/>
    <lineage>
        <taxon>Bacteria</taxon>
        <taxon>Bacillati</taxon>
        <taxon>Cyanobacteriota</taxon>
        <taxon>Cyanophyceae</taxon>
        <taxon>Nodosilineales</taxon>
        <taxon>Cymatolegaceae</taxon>
        <taxon>Dactylococcopsis</taxon>
    </lineage>
</organism>
<feature type="transmembrane region" description="Helical" evidence="8">
    <location>
        <begin position="135"/>
        <end position="154"/>
    </location>
</feature>
<dbReference type="GO" id="GO:0005886">
    <property type="term" value="C:plasma membrane"/>
    <property type="evidence" value="ECO:0007669"/>
    <property type="project" value="UniProtKB-SubCell"/>
</dbReference>
<evidence type="ECO:0000313" key="9">
    <source>
        <dbReference type="EMBL" id="AFZ52123.1"/>
    </source>
</evidence>
<dbReference type="KEGG" id="dsl:Dacsa_3645"/>
<dbReference type="eggNOG" id="COG2891">
    <property type="taxonomic scope" value="Bacteria"/>
</dbReference>
<proteinExistence type="inferred from homology"/>
<comment type="similarity">
    <text evidence="2">Belongs to the MreD family.</text>
</comment>
<feature type="transmembrane region" description="Helical" evidence="8">
    <location>
        <begin position="95"/>
        <end position="115"/>
    </location>
</feature>
<dbReference type="Proteomes" id="UP000010482">
    <property type="component" value="Chromosome"/>
</dbReference>
<evidence type="ECO:0000256" key="3">
    <source>
        <dbReference type="ARBA" id="ARBA00022475"/>
    </source>
</evidence>
<dbReference type="HOGENOM" id="CLU_105759_0_0_3"/>
<name>K9Z186_DACS8</name>
<dbReference type="GO" id="GO:0008360">
    <property type="term" value="P:regulation of cell shape"/>
    <property type="evidence" value="ECO:0007669"/>
    <property type="project" value="UniProtKB-KW"/>
</dbReference>
<gene>
    <name evidence="9" type="ORF">Dacsa_3645</name>
</gene>
<evidence type="ECO:0000256" key="5">
    <source>
        <dbReference type="ARBA" id="ARBA00022960"/>
    </source>
</evidence>
<evidence type="ECO:0000256" key="2">
    <source>
        <dbReference type="ARBA" id="ARBA00007776"/>
    </source>
</evidence>
<dbReference type="STRING" id="13035.Dacsa_3645"/>
<dbReference type="InterPro" id="IPR007227">
    <property type="entry name" value="Cell_shape_determining_MreD"/>
</dbReference>
<sequence length="164" mass="18305">MNCLITISSLLLCGLLSPTRFQGTVLLGLGPHWLLIWVVAWSIKRPPWQGIIGGMAAGLIQDGMSLSSPSHVFSLALVGFLTGRIDKEKYIQEDFISIALIVFVMAVIAETFTALQYTILDFSRLTTIWTQHQTIAIVSALLSSLWAPVVYYPLNYFWDKLDKD</sequence>
<dbReference type="PATRIC" id="fig|13035.3.peg.4126"/>
<keyword evidence="3" id="KW-1003">Cell membrane</keyword>
<evidence type="ECO:0000256" key="4">
    <source>
        <dbReference type="ARBA" id="ARBA00022692"/>
    </source>
</evidence>
<keyword evidence="6 8" id="KW-1133">Transmembrane helix</keyword>
<keyword evidence="7 8" id="KW-0472">Membrane</keyword>
<dbReference type="EMBL" id="CP003944">
    <property type="protein sequence ID" value="AFZ52123.1"/>
    <property type="molecule type" value="Genomic_DNA"/>
</dbReference>
<keyword evidence="10" id="KW-1185">Reference proteome</keyword>
<evidence type="ECO:0000256" key="6">
    <source>
        <dbReference type="ARBA" id="ARBA00022989"/>
    </source>
</evidence>
<comment type="subcellular location">
    <subcellularLocation>
        <location evidence="1">Cell membrane</location>
        <topology evidence="1">Multi-pass membrane protein</topology>
    </subcellularLocation>
</comment>
<evidence type="ECO:0000256" key="7">
    <source>
        <dbReference type="ARBA" id="ARBA00023136"/>
    </source>
</evidence>
<reference evidence="9" key="1">
    <citation type="submission" date="2012-04" db="EMBL/GenBank/DDBJ databases">
        <title>Finished genome of Dactylococcopsis salina PCC 8305.</title>
        <authorList>
            <consortium name="US DOE Joint Genome Institute"/>
            <person name="Gugger M."/>
            <person name="Coursin T."/>
            <person name="Rippka R."/>
            <person name="Tandeau De Marsac N."/>
            <person name="Huntemann M."/>
            <person name="Wei C.-L."/>
            <person name="Han J."/>
            <person name="Detter J.C."/>
            <person name="Han C."/>
            <person name="Tapia R."/>
            <person name="Daligault H."/>
            <person name="Chen A."/>
            <person name="Krypides N."/>
            <person name="Mavromatis K."/>
            <person name="Markowitz V."/>
            <person name="Szeto E."/>
            <person name="Ivanova N."/>
            <person name="Ovchinnikova G."/>
            <person name="Pagani I."/>
            <person name="Pati A."/>
            <person name="Goodwin L."/>
            <person name="Peters L."/>
            <person name="Pitluck S."/>
            <person name="Woyke T."/>
            <person name="Kerfeld C."/>
        </authorList>
    </citation>
    <scope>NUCLEOTIDE SEQUENCE [LARGE SCALE GENOMIC DNA]</scope>
    <source>
        <strain evidence="9">PCC 8305</strain>
    </source>
</reference>
<evidence type="ECO:0000256" key="1">
    <source>
        <dbReference type="ARBA" id="ARBA00004651"/>
    </source>
</evidence>
<dbReference type="Pfam" id="PF04093">
    <property type="entry name" value="MreD"/>
    <property type="match status" value="1"/>
</dbReference>
<dbReference type="NCBIfam" id="TIGR03426">
    <property type="entry name" value="shape_MreD"/>
    <property type="match status" value="1"/>
</dbReference>
<evidence type="ECO:0000256" key="8">
    <source>
        <dbReference type="SAM" id="Phobius"/>
    </source>
</evidence>
<keyword evidence="5" id="KW-0133">Cell shape</keyword>